<evidence type="ECO:0000313" key="2">
    <source>
        <dbReference type="EMBL" id="MFC4598709.1"/>
    </source>
</evidence>
<proteinExistence type="predicted"/>
<dbReference type="SUPFAM" id="SSF48208">
    <property type="entry name" value="Six-hairpin glycosidases"/>
    <property type="match status" value="1"/>
</dbReference>
<dbReference type="EMBL" id="JBHSEP010000006">
    <property type="protein sequence ID" value="MFC4598709.1"/>
    <property type="molecule type" value="Genomic_DNA"/>
</dbReference>
<gene>
    <name evidence="2" type="ORF">ACFO3S_10720</name>
</gene>
<dbReference type="Gene3D" id="1.50.10.10">
    <property type="match status" value="1"/>
</dbReference>
<feature type="region of interest" description="Disordered" evidence="1">
    <location>
        <begin position="1"/>
        <end position="20"/>
    </location>
</feature>
<dbReference type="GO" id="GO:0016787">
    <property type="term" value="F:hydrolase activity"/>
    <property type="evidence" value="ECO:0007669"/>
    <property type="project" value="UniProtKB-KW"/>
</dbReference>
<dbReference type="InterPro" id="IPR008313">
    <property type="entry name" value="GH125"/>
</dbReference>
<comment type="caution">
    <text evidence="2">The sequence shown here is derived from an EMBL/GenBank/DDBJ whole genome shotgun (WGS) entry which is preliminary data.</text>
</comment>
<keyword evidence="3" id="KW-1185">Reference proteome</keyword>
<dbReference type="InterPro" id="IPR008928">
    <property type="entry name" value="6-hairpin_glycosidase_sf"/>
</dbReference>
<sequence>MNEEPNGCHRDAADVTDVPVPPPQVRERNFELDSLCFFVRLVYAYWRNDEGTKRRSMTN</sequence>
<name>A0ABV9FF53_9BACL</name>
<evidence type="ECO:0000313" key="3">
    <source>
        <dbReference type="Proteomes" id="UP001596028"/>
    </source>
</evidence>
<organism evidence="2 3">
    <name type="scientific">Cohnella hongkongensis</name>
    <dbReference type="NCBI Taxonomy" id="178337"/>
    <lineage>
        <taxon>Bacteria</taxon>
        <taxon>Bacillati</taxon>
        <taxon>Bacillota</taxon>
        <taxon>Bacilli</taxon>
        <taxon>Bacillales</taxon>
        <taxon>Paenibacillaceae</taxon>
        <taxon>Cohnella</taxon>
    </lineage>
</organism>
<feature type="compositionally biased region" description="Basic and acidic residues" evidence="1">
    <location>
        <begin position="1"/>
        <end position="13"/>
    </location>
</feature>
<protein>
    <submittedName>
        <fullName evidence="2">Glycoside hydrolase family 125 protein</fullName>
    </submittedName>
</protein>
<dbReference type="Pfam" id="PF06824">
    <property type="entry name" value="Glyco_hydro_125"/>
    <property type="match status" value="1"/>
</dbReference>
<reference evidence="3" key="1">
    <citation type="journal article" date="2019" name="Int. J. Syst. Evol. Microbiol.">
        <title>The Global Catalogue of Microorganisms (GCM) 10K type strain sequencing project: providing services to taxonomists for standard genome sequencing and annotation.</title>
        <authorList>
            <consortium name="The Broad Institute Genomics Platform"/>
            <consortium name="The Broad Institute Genome Sequencing Center for Infectious Disease"/>
            <person name="Wu L."/>
            <person name="Ma J."/>
        </authorList>
    </citation>
    <scope>NUCLEOTIDE SEQUENCE [LARGE SCALE GENOMIC DNA]</scope>
    <source>
        <strain evidence="3">CCUG 49571</strain>
    </source>
</reference>
<dbReference type="Proteomes" id="UP001596028">
    <property type="component" value="Unassembled WGS sequence"/>
</dbReference>
<accession>A0ABV9FF53</accession>
<keyword evidence="2" id="KW-0378">Hydrolase</keyword>
<dbReference type="RefSeq" id="WP_378095423.1">
    <property type="nucleotide sequence ID" value="NZ_JBHSEP010000006.1"/>
</dbReference>
<dbReference type="InterPro" id="IPR012341">
    <property type="entry name" value="6hp_glycosidase-like_sf"/>
</dbReference>
<evidence type="ECO:0000256" key="1">
    <source>
        <dbReference type="SAM" id="MobiDB-lite"/>
    </source>
</evidence>